<name>A0A248LFU5_9NEIS</name>
<keyword evidence="5" id="KW-0472">Membrane</keyword>
<keyword evidence="3" id="KW-0812">Transmembrane</keyword>
<dbReference type="EMBL" id="CP022115">
    <property type="protein sequence ID" value="ASJ23329.1"/>
    <property type="molecule type" value="Genomic_DNA"/>
</dbReference>
<dbReference type="PANTHER" id="PTHR21716">
    <property type="entry name" value="TRANSMEMBRANE PROTEIN"/>
    <property type="match status" value="1"/>
</dbReference>
<dbReference type="OrthoDB" id="5792512at2"/>
<evidence type="ECO:0000256" key="1">
    <source>
        <dbReference type="ARBA" id="ARBA00004141"/>
    </source>
</evidence>
<evidence type="ECO:0000256" key="4">
    <source>
        <dbReference type="ARBA" id="ARBA00022989"/>
    </source>
</evidence>
<keyword evidence="4" id="KW-1133">Transmembrane helix</keyword>
<dbReference type="RefSeq" id="WP_088860035.1">
    <property type="nucleotide sequence ID" value="NZ_CP022115.1"/>
</dbReference>
<reference evidence="7" key="1">
    <citation type="submission" date="2017-06" db="EMBL/GenBank/DDBJ databases">
        <title>Whole genome sequence of Laribacter hongkongensis LHGZ1.</title>
        <authorList>
            <person name="Chen D."/>
            <person name="Wu H."/>
            <person name="Chen J."/>
        </authorList>
    </citation>
    <scope>NUCLEOTIDE SEQUENCE [LARGE SCALE GENOMIC DNA]</scope>
    <source>
        <strain evidence="7">LHGZ1</strain>
    </source>
</reference>
<evidence type="ECO:0000313" key="7">
    <source>
        <dbReference type="Proteomes" id="UP000197424"/>
    </source>
</evidence>
<dbReference type="Proteomes" id="UP000197424">
    <property type="component" value="Chromosome"/>
</dbReference>
<evidence type="ECO:0000256" key="2">
    <source>
        <dbReference type="ARBA" id="ARBA00009773"/>
    </source>
</evidence>
<dbReference type="PANTHER" id="PTHR21716:SF64">
    <property type="entry name" value="AI-2 TRANSPORT PROTEIN TQSA"/>
    <property type="match status" value="1"/>
</dbReference>
<evidence type="ECO:0000256" key="5">
    <source>
        <dbReference type="ARBA" id="ARBA00023136"/>
    </source>
</evidence>
<proteinExistence type="inferred from homology"/>
<dbReference type="GO" id="GO:0055085">
    <property type="term" value="P:transmembrane transport"/>
    <property type="evidence" value="ECO:0007669"/>
    <property type="project" value="TreeGrafter"/>
</dbReference>
<comment type="subcellular location">
    <subcellularLocation>
        <location evidence="1">Membrane</location>
        <topology evidence="1">Multi-pass membrane protein</topology>
    </subcellularLocation>
</comment>
<dbReference type="Pfam" id="PF01594">
    <property type="entry name" value="AI-2E_transport"/>
    <property type="match status" value="1"/>
</dbReference>
<dbReference type="AlphaFoldDB" id="A0A248LFU5"/>
<evidence type="ECO:0000313" key="6">
    <source>
        <dbReference type="EMBL" id="ASJ23329.1"/>
    </source>
</evidence>
<comment type="similarity">
    <text evidence="2">Belongs to the autoinducer-2 exporter (AI-2E) (TC 2.A.86) family.</text>
</comment>
<organism evidence="6 7">
    <name type="scientific">Laribacter hongkongensis</name>
    <dbReference type="NCBI Taxonomy" id="168471"/>
    <lineage>
        <taxon>Bacteria</taxon>
        <taxon>Pseudomonadati</taxon>
        <taxon>Pseudomonadota</taxon>
        <taxon>Betaproteobacteria</taxon>
        <taxon>Neisseriales</taxon>
        <taxon>Aquaspirillaceae</taxon>
        <taxon>Laribacter</taxon>
    </lineage>
</organism>
<gene>
    <name evidence="6" type="ORF">LHGZ1_0498</name>
</gene>
<sequence length="367" mass="40287">MPRYRRRPAVFLWSRLLLALAVVFCLWLVWHLTDVLMPFAAAFALAYMAVPVVDRLGRMGVNRTLATNLMLLLAIALVVLVMLLVIPMFVSQIQGLVDRLPGLVDWLERTVSPRIHEFFGITVHFDVNSIKTGLAAHLGSVRSALANLLPALTSQGIALLTFLTNVLLTPLLAFYLLRDWHTLLASVERLLPPRWRAGVTSLCGQIDHMVGEYLRGQLAVMLIMAAFYGGGWLAVGLDSGFAIGVVAGLLVAIPYVGAFIGVLLATMAAILQYGTLPEMLMVWSVYAVGQTLEGFVITPRLVGDRIGLHPALVIFALMAAGSLFGFVGVLLALPASAVLIVLWREALARYYASRWYRRRIVRSSRPS</sequence>
<evidence type="ECO:0000256" key="3">
    <source>
        <dbReference type="ARBA" id="ARBA00022692"/>
    </source>
</evidence>
<dbReference type="InterPro" id="IPR002549">
    <property type="entry name" value="AI-2E-like"/>
</dbReference>
<protein>
    <submittedName>
        <fullName evidence="6">AI-2E family transporter</fullName>
    </submittedName>
</protein>
<accession>A0A248LFU5</accession>
<dbReference type="GO" id="GO:0016020">
    <property type="term" value="C:membrane"/>
    <property type="evidence" value="ECO:0007669"/>
    <property type="project" value="UniProtKB-SubCell"/>
</dbReference>